<gene>
    <name evidence="3" type="ORF">GCM10007207_29040</name>
</gene>
<evidence type="ECO:0000313" key="3">
    <source>
        <dbReference type="EMBL" id="GGC41916.1"/>
    </source>
</evidence>
<comment type="caution">
    <text evidence="3">The sequence shown here is derived from an EMBL/GenBank/DDBJ whole genome shotgun (WGS) entry which is preliminary data.</text>
</comment>
<keyword evidence="4" id="KW-1185">Reference proteome</keyword>
<dbReference type="Gene3D" id="2.30.180.10">
    <property type="entry name" value="FAS1 domain"/>
    <property type="match status" value="1"/>
</dbReference>
<feature type="chain" id="PRO_5045354409" description="FAS1 domain-containing protein" evidence="1">
    <location>
        <begin position="29"/>
        <end position="234"/>
    </location>
</feature>
<evidence type="ECO:0000313" key="4">
    <source>
        <dbReference type="Proteomes" id="UP000637769"/>
    </source>
</evidence>
<keyword evidence="1" id="KW-0732">Signal</keyword>
<organism evidence="3 4">
    <name type="scientific">Asaia siamensis</name>
    <dbReference type="NCBI Taxonomy" id="110479"/>
    <lineage>
        <taxon>Bacteria</taxon>
        <taxon>Pseudomonadati</taxon>
        <taxon>Pseudomonadota</taxon>
        <taxon>Alphaproteobacteria</taxon>
        <taxon>Acetobacterales</taxon>
        <taxon>Acetobacteraceae</taxon>
        <taxon>Asaia</taxon>
    </lineage>
</organism>
<dbReference type="SUPFAM" id="SSF82153">
    <property type="entry name" value="FAS1 domain"/>
    <property type="match status" value="1"/>
</dbReference>
<sequence>MLSLMTLVARRKRRTTVLSCFCAALALAGCESRARQDPFPRPSSLAAVQMPAVSSAHMYHASTKTETSSPVAYAEPPTFSYADRPLIENISGSLELADYRQAMRQTGMFPRLGRNGPYTVFALPNEPFERYAARVPGGLMASQNAALLKQLLGFTIVRGNWSPKALNKAMTRLKSDRIGLKTLSGDMLIVQRDGSNGQFVLMNATGRVVKLWLNGAPQSNGTLYITQEILPPRG</sequence>
<protein>
    <recommendedName>
        <fullName evidence="2">FAS1 domain-containing protein</fullName>
    </recommendedName>
</protein>
<accession>A0ABQ1MJZ9</accession>
<dbReference type="EMBL" id="BMCH01000010">
    <property type="protein sequence ID" value="GGC41916.1"/>
    <property type="molecule type" value="Genomic_DNA"/>
</dbReference>
<proteinExistence type="predicted"/>
<dbReference type="Pfam" id="PF02469">
    <property type="entry name" value="Fasciclin"/>
    <property type="match status" value="1"/>
</dbReference>
<feature type="domain" description="FAS1" evidence="2">
    <location>
        <begin position="83"/>
        <end position="230"/>
    </location>
</feature>
<evidence type="ECO:0000256" key="1">
    <source>
        <dbReference type="SAM" id="SignalP"/>
    </source>
</evidence>
<name>A0ABQ1MJZ9_9PROT</name>
<dbReference type="InterPro" id="IPR036378">
    <property type="entry name" value="FAS1_dom_sf"/>
</dbReference>
<evidence type="ECO:0000259" key="2">
    <source>
        <dbReference type="PROSITE" id="PS50213"/>
    </source>
</evidence>
<dbReference type="PROSITE" id="PS50213">
    <property type="entry name" value="FAS1"/>
    <property type="match status" value="1"/>
</dbReference>
<dbReference type="Proteomes" id="UP000637769">
    <property type="component" value="Unassembled WGS sequence"/>
</dbReference>
<feature type="signal peptide" evidence="1">
    <location>
        <begin position="1"/>
        <end position="28"/>
    </location>
</feature>
<dbReference type="InterPro" id="IPR000782">
    <property type="entry name" value="FAS1_domain"/>
</dbReference>
<reference evidence="4" key="1">
    <citation type="journal article" date="2019" name="Int. J. Syst. Evol. Microbiol.">
        <title>The Global Catalogue of Microorganisms (GCM) 10K type strain sequencing project: providing services to taxonomists for standard genome sequencing and annotation.</title>
        <authorList>
            <consortium name="The Broad Institute Genomics Platform"/>
            <consortium name="The Broad Institute Genome Sequencing Center for Infectious Disease"/>
            <person name="Wu L."/>
            <person name="Ma J."/>
        </authorList>
    </citation>
    <scope>NUCLEOTIDE SEQUENCE [LARGE SCALE GENOMIC DNA]</scope>
    <source>
        <strain evidence="4">CCM 7132</strain>
    </source>
</reference>